<evidence type="ECO:0000256" key="4">
    <source>
        <dbReference type="ARBA" id="ARBA00022741"/>
    </source>
</evidence>
<keyword evidence="6 8" id="KW-0067">ATP-binding</keyword>
<dbReference type="Gene3D" id="3.30.200.20">
    <property type="entry name" value="Phosphorylase Kinase, domain 1"/>
    <property type="match status" value="1"/>
</dbReference>
<evidence type="ECO:0000259" key="10">
    <source>
        <dbReference type="PROSITE" id="PS50011"/>
    </source>
</evidence>
<keyword evidence="2" id="KW-0723">Serine/threonine-protein kinase</keyword>
<evidence type="ECO:0000313" key="11">
    <source>
        <dbReference type="EMBL" id="KAJ6445418.1"/>
    </source>
</evidence>
<feature type="compositionally biased region" description="Polar residues" evidence="9">
    <location>
        <begin position="329"/>
        <end position="342"/>
    </location>
</feature>
<feature type="compositionally biased region" description="Basic residues" evidence="9">
    <location>
        <begin position="57"/>
        <end position="66"/>
    </location>
</feature>
<dbReference type="PANTHER" id="PTHR24058">
    <property type="entry name" value="DUAL SPECIFICITY PROTEIN KINASE"/>
    <property type="match status" value="1"/>
</dbReference>
<reference evidence="11" key="1">
    <citation type="submission" date="2023-01" db="EMBL/GenBank/DDBJ databases">
        <title>The growth and conidiation of Purpureocillium lavendulum are regulated by nitrogen source and histone H3K14 acetylation.</title>
        <authorList>
            <person name="Tang P."/>
            <person name="Han J."/>
            <person name="Zhang C."/>
            <person name="Tang P."/>
            <person name="Qi F."/>
            <person name="Zhang K."/>
            <person name="Liang L."/>
        </authorList>
    </citation>
    <scope>NUCLEOTIDE SEQUENCE</scope>
    <source>
        <strain evidence="11">YMF1.00683</strain>
    </source>
</reference>
<evidence type="ECO:0000256" key="3">
    <source>
        <dbReference type="ARBA" id="ARBA00022679"/>
    </source>
</evidence>
<protein>
    <recommendedName>
        <fullName evidence="1">non-specific serine/threonine protein kinase</fullName>
        <ecNumber evidence="1">2.7.11.1</ecNumber>
    </recommendedName>
</protein>
<feature type="compositionally biased region" description="Basic and acidic residues" evidence="9">
    <location>
        <begin position="154"/>
        <end position="196"/>
    </location>
</feature>
<dbReference type="InterPro" id="IPR017441">
    <property type="entry name" value="Protein_kinase_ATP_BS"/>
</dbReference>
<dbReference type="Gene3D" id="1.10.510.10">
    <property type="entry name" value="Transferase(Phosphotransferase) domain 1"/>
    <property type="match status" value="1"/>
</dbReference>
<feature type="compositionally biased region" description="Acidic residues" evidence="9">
    <location>
        <begin position="275"/>
        <end position="290"/>
    </location>
</feature>
<keyword evidence="12" id="KW-1185">Reference proteome</keyword>
<feature type="compositionally biased region" description="Low complexity" evidence="9">
    <location>
        <begin position="314"/>
        <end position="327"/>
    </location>
</feature>
<evidence type="ECO:0000256" key="6">
    <source>
        <dbReference type="ARBA" id="ARBA00022840"/>
    </source>
</evidence>
<name>A0AB34G2C6_9HYPO</name>
<organism evidence="11 12">
    <name type="scientific">Purpureocillium lavendulum</name>
    <dbReference type="NCBI Taxonomy" id="1247861"/>
    <lineage>
        <taxon>Eukaryota</taxon>
        <taxon>Fungi</taxon>
        <taxon>Dikarya</taxon>
        <taxon>Ascomycota</taxon>
        <taxon>Pezizomycotina</taxon>
        <taxon>Sordariomycetes</taxon>
        <taxon>Hypocreomycetidae</taxon>
        <taxon>Hypocreales</taxon>
        <taxon>Ophiocordycipitaceae</taxon>
        <taxon>Purpureocillium</taxon>
    </lineage>
</organism>
<feature type="compositionally biased region" description="Basic and acidic residues" evidence="9">
    <location>
        <begin position="206"/>
        <end position="237"/>
    </location>
</feature>
<evidence type="ECO:0000256" key="8">
    <source>
        <dbReference type="PROSITE-ProRule" id="PRU10141"/>
    </source>
</evidence>
<dbReference type="SUPFAM" id="SSF56112">
    <property type="entry name" value="Protein kinase-like (PK-like)"/>
    <property type="match status" value="1"/>
</dbReference>
<dbReference type="Proteomes" id="UP001163105">
    <property type="component" value="Unassembled WGS sequence"/>
</dbReference>
<dbReference type="GO" id="GO:0005524">
    <property type="term" value="F:ATP binding"/>
    <property type="evidence" value="ECO:0007669"/>
    <property type="project" value="UniProtKB-UniRule"/>
</dbReference>
<feature type="compositionally biased region" description="Polar residues" evidence="9">
    <location>
        <begin position="254"/>
        <end position="268"/>
    </location>
</feature>
<comment type="caution">
    <text evidence="11">The sequence shown here is derived from an EMBL/GenBank/DDBJ whole genome shotgun (WGS) entry which is preliminary data.</text>
</comment>
<keyword evidence="5 11" id="KW-0418">Kinase</keyword>
<feature type="compositionally biased region" description="Basic and acidic residues" evidence="9">
    <location>
        <begin position="67"/>
        <end position="125"/>
    </location>
</feature>
<evidence type="ECO:0000256" key="7">
    <source>
        <dbReference type="ARBA" id="ARBA00023596"/>
    </source>
</evidence>
<dbReference type="InterPro" id="IPR008271">
    <property type="entry name" value="Ser/Thr_kinase_AS"/>
</dbReference>
<dbReference type="PROSITE" id="PS00107">
    <property type="entry name" value="PROTEIN_KINASE_ATP"/>
    <property type="match status" value="1"/>
</dbReference>
<keyword evidence="3" id="KW-0808">Transferase</keyword>
<dbReference type="EMBL" id="JAQHRD010000001">
    <property type="protein sequence ID" value="KAJ6445418.1"/>
    <property type="molecule type" value="Genomic_DNA"/>
</dbReference>
<dbReference type="PANTHER" id="PTHR24058:SF103">
    <property type="entry name" value="SERINE_THREONINE-PROTEIN KINASE PRP4 HOMOLOG"/>
    <property type="match status" value="1"/>
</dbReference>
<feature type="region of interest" description="Disordered" evidence="9">
    <location>
        <begin position="1"/>
        <end position="441"/>
    </location>
</feature>
<sequence length="869" mass="98256">MAPSSDEGEIRDDGNGDLKASHQTSRAGNGVDRQARPRDTLPAHDDAASRGSASSSRRSRSPRGYKRLRDDGEDHYGGGRDYDARPSRSRRDDRYRDDRYRDGGRQGRDRNNTRSYDYDESPRIDHYHRRSRTSYEDLDHPSAAYGSSYNESSRQYRDDSDQDRDRHGYRPRDGGYGRHDDRHDNRHLDSYRDEHARRRSRSPVMPRHDAGDYGRRDASGYGRRETSDSGRRDRENGGNRSSLPLRNDHRTSEDPNATASGAATSTIETVKESSPEPDYEVPEPIDEDAEIERRRKRREELLAKSSSATPLLLHAVGAAAEKAGHAVSPASTQPEPRQQSIEARTPRTPGSDWPSPRSPASRDEPLDDKGLMNTHVNTEAAEPEGPSAADYDPTVDMQEDERRDELRHGQAVMHGEAQPVEAPLAESPKQQQDSGDDEDDFDMFAEDFDEVKYAAQRAKASDQRQTQGGILEGDDSEGFYKIRVGEILNGHYKVQSVLGQGMFARVARAVNQENKKVVAVKIIRNNAALRKGALTEIAILKKLNDGDPSNKKYIVRFEQSFDHQGHLCMVFEGLEMNLREVLKKFGKNVGINLEGTRRFARQVFVALDHMRKSSIIHADLKPDNILIHETRQFVKICDLGTAIDRDDAATAHSQVTPYLISRFYRAPEVILGMDYDYAIDVWSIGCTLFELFTGKILFPGENNNQMLKLMMELRGRMYPKYYKRGQMWPHHFDDRDNFVSVSRDKLTNREVMKTMIVTPTRSLGSRLDDAASGMSPSEKQDLDRFRDLLENCLVLHPERRITAAEALQHSFFHQKRVDDTAMALDGCAAYKGADTWVTSEVLHQPVHGDKRLCSSRAELALSAAAVRLA</sequence>
<feature type="domain" description="Protein kinase" evidence="10">
    <location>
        <begin position="492"/>
        <end position="812"/>
    </location>
</feature>
<proteinExistence type="inferred from homology"/>
<feature type="compositionally biased region" description="Basic and acidic residues" evidence="9">
    <location>
        <begin position="360"/>
        <end position="370"/>
    </location>
</feature>
<dbReference type="InterPro" id="IPR011009">
    <property type="entry name" value="Kinase-like_dom_sf"/>
</dbReference>
<keyword evidence="4 8" id="KW-0547">Nucleotide-binding</keyword>
<evidence type="ECO:0000313" key="12">
    <source>
        <dbReference type="Proteomes" id="UP001163105"/>
    </source>
</evidence>
<dbReference type="GO" id="GO:0004674">
    <property type="term" value="F:protein serine/threonine kinase activity"/>
    <property type="evidence" value="ECO:0007669"/>
    <property type="project" value="UniProtKB-KW"/>
</dbReference>
<dbReference type="PROSITE" id="PS50011">
    <property type="entry name" value="PROTEIN_KINASE_DOM"/>
    <property type="match status" value="1"/>
</dbReference>
<dbReference type="SMART" id="SM00220">
    <property type="entry name" value="S_TKc"/>
    <property type="match status" value="1"/>
</dbReference>
<feature type="binding site" evidence="8">
    <location>
        <position position="521"/>
    </location>
    <ligand>
        <name>ATP</name>
        <dbReference type="ChEBI" id="CHEBI:30616"/>
    </ligand>
</feature>
<feature type="compositionally biased region" description="Basic and acidic residues" evidence="9">
    <location>
        <begin position="11"/>
        <end position="20"/>
    </location>
</feature>
<gene>
    <name evidence="11" type="primary">PRPF4B</name>
    <name evidence="11" type="ORF">O9K51_00178</name>
</gene>
<evidence type="ECO:0000256" key="9">
    <source>
        <dbReference type="SAM" id="MobiDB-lite"/>
    </source>
</evidence>
<evidence type="ECO:0000256" key="5">
    <source>
        <dbReference type="ARBA" id="ARBA00022777"/>
    </source>
</evidence>
<comment type="similarity">
    <text evidence="7">Belongs to the protein kinase superfamily. CMGC Ser/Thr protein kinase family.</text>
</comment>
<dbReference type="Pfam" id="PF00069">
    <property type="entry name" value="Pkinase"/>
    <property type="match status" value="1"/>
</dbReference>
<dbReference type="AlphaFoldDB" id="A0AB34G2C6"/>
<dbReference type="InterPro" id="IPR000719">
    <property type="entry name" value="Prot_kinase_dom"/>
</dbReference>
<evidence type="ECO:0000256" key="1">
    <source>
        <dbReference type="ARBA" id="ARBA00012513"/>
    </source>
</evidence>
<feature type="compositionally biased region" description="Basic and acidic residues" evidence="9">
    <location>
        <begin position="33"/>
        <end position="48"/>
    </location>
</feature>
<accession>A0AB34G2C6</accession>
<dbReference type="FunFam" id="1.10.510.10:FF:000078">
    <property type="entry name" value="Serine/threonine-protein kinase PRP4 homolog"/>
    <property type="match status" value="1"/>
</dbReference>
<dbReference type="EC" id="2.7.11.1" evidence="1"/>
<dbReference type="InterPro" id="IPR050494">
    <property type="entry name" value="Ser_Thr_dual-spec_kinase"/>
</dbReference>
<evidence type="ECO:0000256" key="2">
    <source>
        <dbReference type="ARBA" id="ARBA00022527"/>
    </source>
</evidence>
<dbReference type="PROSITE" id="PS00108">
    <property type="entry name" value="PROTEIN_KINASE_ST"/>
    <property type="match status" value="1"/>
</dbReference>
<feature type="compositionally biased region" description="Acidic residues" evidence="9">
    <location>
        <begin position="1"/>
        <end position="10"/>
    </location>
</feature>